<gene>
    <name evidence="4" type="ORF">B5P45_20025</name>
</gene>
<dbReference type="KEGG" id="pht:BLM14_18060"/>
<name>A0A2N9VTD1_9HYPH</name>
<protein>
    <submittedName>
        <fullName evidence="4">Polyketide cyclase</fullName>
    </submittedName>
</protein>
<dbReference type="Proteomes" id="UP000232163">
    <property type="component" value="Unassembled WGS sequence"/>
</dbReference>
<dbReference type="EMBL" id="MZMT01000049">
    <property type="protein sequence ID" value="PIO42749.1"/>
    <property type="molecule type" value="Genomic_DNA"/>
</dbReference>
<dbReference type="CDD" id="cd08900">
    <property type="entry name" value="SRPBCC_CalC_Aha1-like_7"/>
    <property type="match status" value="1"/>
</dbReference>
<evidence type="ECO:0000313" key="5">
    <source>
        <dbReference type="Proteomes" id="UP000232163"/>
    </source>
</evidence>
<feature type="region of interest" description="Disordered" evidence="2">
    <location>
        <begin position="49"/>
        <end position="71"/>
    </location>
</feature>
<dbReference type="InterPro" id="IPR023393">
    <property type="entry name" value="START-like_dom_sf"/>
</dbReference>
<sequence>MTKRSVKHDTFVIERSYSAAPSRVFFALSDPQAKAKWFRGPVEWGPEGHQMDFRVGGRETSTGGPKDGPQHRFDAIYQDIVPDRRIVYSYDMHLDDKRISVSLATMELKPEGTGTRLIFTEQGAYLDDFDDPSLRRQGTEDLLDALGASLKGAPVNA</sequence>
<dbReference type="SUPFAM" id="SSF55961">
    <property type="entry name" value="Bet v1-like"/>
    <property type="match status" value="1"/>
</dbReference>
<comment type="caution">
    <text evidence="4">The sequence shown here is derived from an EMBL/GenBank/DDBJ whole genome shotgun (WGS) entry which is preliminary data.</text>
</comment>
<organism evidence="4 5">
    <name type="scientific">Phyllobacterium zundukense</name>
    <dbReference type="NCBI Taxonomy" id="1867719"/>
    <lineage>
        <taxon>Bacteria</taxon>
        <taxon>Pseudomonadati</taxon>
        <taxon>Pseudomonadota</taxon>
        <taxon>Alphaproteobacteria</taxon>
        <taxon>Hyphomicrobiales</taxon>
        <taxon>Phyllobacteriaceae</taxon>
        <taxon>Phyllobacterium</taxon>
    </lineage>
</organism>
<reference evidence="5" key="1">
    <citation type="journal article" date="2017" name="Int J Environ Stud">
        <title>Does the Miocene-Pliocene relict legume Oxytropis triphylla form nitrogen-fixing nodules with a combination of bacterial strains?</title>
        <authorList>
            <person name="Safronova V."/>
            <person name="Belimov A."/>
            <person name="Sazanova A."/>
            <person name="Kuznetsova I."/>
            <person name="Popova J."/>
            <person name="Andronov E."/>
            <person name="Verkhozina A."/>
            <person name="Tikhonovich I."/>
        </authorList>
    </citation>
    <scope>NUCLEOTIDE SEQUENCE [LARGE SCALE GENOMIC DNA]</scope>
    <source>
        <strain evidence="5">Tri-38</strain>
    </source>
</reference>
<evidence type="ECO:0000259" key="3">
    <source>
        <dbReference type="Pfam" id="PF08327"/>
    </source>
</evidence>
<dbReference type="RefSeq" id="WP_100000704.1">
    <property type="nucleotide sequence ID" value="NZ_CP017940.1"/>
</dbReference>
<proteinExistence type="inferred from homology"/>
<evidence type="ECO:0000256" key="2">
    <source>
        <dbReference type="SAM" id="MobiDB-lite"/>
    </source>
</evidence>
<keyword evidence="5" id="KW-1185">Reference proteome</keyword>
<dbReference type="OrthoDB" id="9803476at2"/>
<accession>A0A2N9VTD1</accession>
<dbReference type="Pfam" id="PF08327">
    <property type="entry name" value="AHSA1"/>
    <property type="match status" value="1"/>
</dbReference>
<evidence type="ECO:0000256" key="1">
    <source>
        <dbReference type="ARBA" id="ARBA00006817"/>
    </source>
</evidence>
<dbReference type="AlphaFoldDB" id="A0A2N9VTD1"/>
<dbReference type="Gene3D" id="3.30.530.20">
    <property type="match status" value="1"/>
</dbReference>
<evidence type="ECO:0000313" key="4">
    <source>
        <dbReference type="EMBL" id="PIO42749.1"/>
    </source>
</evidence>
<dbReference type="InterPro" id="IPR013538">
    <property type="entry name" value="ASHA1/2-like_C"/>
</dbReference>
<feature type="domain" description="Activator of Hsp90 ATPase homologue 1/2-like C-terminal" evidence="3">
    <location>
        <begin position="19"/>
        <end position="149"/>
    </location>
</feature>
<comment type="similarity">
    <text evidence="1">Belongs to the AHA1 family.</text>
</comment>